<dbReference type="EMBL" id="MUKV01000032">
    <property type="protein sequence ID" value="OQS34493.1"/>
    <property type="molecule type" value="Genomic_DNA"/>
</dbReference>
<gene>
    <name evidence="4" type="ORF">B0T45_18690</name>
</gene>
<comment type="caution">
    <text evidence="4">The sequence shown here is derived from an EMBL/GenBank/DDBJ whole genome shotgun (WGS) entry which is preliminary data.</text>
</comment>
<accession>A0A1W0CI97</accession>
<proteinExistence type="predicted"/>
<dbReference type="SUPFAM" id="SSF53850">
    <property type="entry name" value="Periplasmic binding protein-like II"/>
    <property type="match status" value="1"/>
</dbReference>
<dbReference type="Proteomes" id="UP000192721">
    <property type="component" value="Unassembled WGS sequence"/>
</dbReference>
<organism evidence="4 5">
    <name type="scientific">Chromobacterium haemolyticum</name>
    <dbReference type="NCBI Taxonomy" id="394935"/>
    <lineage>
        <taxon>Bacteria</taxon>
        <taxon>Pseudomonadati</taxon>
        <taxon>Pseudomonadota</taxon>
        <taxon>Betaproteobacteria</taxon>
        <taxon>Neisseriales</taxon>
        <taxon>Chromobacteriaceae</taxon>
        <taxon>Chromobacterium</taxon>
    </lineage>
</organism>
<evidence type="ECO:0000259" key="3">
    <source>
        <dbReference type="SMART" id="SM00062"/>
    </source>
</evidence>
<feature type="domain" description="Solute-binding protein family 3/N-terminal" evidence="3">
    <location>
        <begin position="21"/>
        <end position="240"/>
    </location>
</feature>
<sequence>MRRVLSMLLFCGTAWAAQPEAWRIVGDIQFAPYSYQNEASAKPQGLDVEIVQAVMAEARIPYQLHLYPWERVKQMLGNGDVDMAFQFAGTAERRAQYELAGPIRTGRTIFMVLKQNSLQSWSTLADLAPLTIGQVHGYAYESTFDKAPLKRDTSASNPEQLLLMLLAGRIDLIVGDRGQLLYYARQLRALPHVRILSKPLVEMPRFVAFAKGDSRAAQFNAALARLQQNGKLQTIYNHWPQ</sequence>
<evidence type="ECO:0000313" key="4">
    <source>
        <dbReference type="EMBL" id="OQS34493.1"/>
    </source>
</evidence>
<dbReference type="Gene3D" id="3.40.190.10">
    <property type="entry name" value="Periplasmic binding protein-like II"/>
    <property type="match status" value="2"/>
</dbReference>
<protein>
    <submittedName>
        <fullName evidence="4">Amino acid ABC transporter substrate-binding protein</fullName>
    </submittedName>
</protein>
<reference evidence="4 5" key="1">
    <citation type="submission" date="2017-02" db="EMBL/GenBank/DDBJ databases">
        <title>Chromobacterium haemolyticum H5244.</title>
        <authorList>
            <person name="Gulvik C.A."/>
        </authorList>
    </citation>
    <scope>NUCLEOTIDE SEQUENCE [LARGE SCALE GENOMIC DNA]</scope>
    <source>
        <strain evidence="4 5">H5244</strain>
    </source>
</reference>
<dbReference type="RefSeq" id="WP_081556508.1">
    <property type="nucleotide sequence ID" value="NZ_JBBIGS010000022.1"/>
</dbReference>
<dbReference type="SMART" id="SM00062">
    <property type="entry name" value="PBPb"/>
    <property type="match status" value="1"/>
</dbReference>
<feature type="signal peptide" evidence="2">
    <location>
        <begin position="1"/>
        <end position="16"/>
    </location>
</feature>
<dbReference type="PANTHER" id="PTHR35936:SF25">
    <property type="entry name" value="ABC TRANSPORTER SUBSTRATE-BINDING PROTEIN"/>
    <property type="match status" value="1"/>
</dbReference>
<evidence type="ECO:0000256" key="1">
    <source>
        <dbReference type="ARBA" id="ARBA00022729"/>
    </source>
</evidence>
<dbReference type="PANTHER" id="PTHR35936">
    <property type="entry name" value="MEMBRANE-BOUND LYTIC MUREIN TRANSGLYCOSYLASE F"/>
    <property type="match status" value="1"/>
</dbReference>
<dbReference type="Pfam" id="PF00497">
    <property type="entry name" value="SBP_bac_3"/>
    <property type="match status" value="1"/>
</dbReference>
<evidence type="ECO:0000313" key="5">
    <source>
        <dbReference type="Proteomes" id="UP000192721"/>
    </source>
</evidence>
<name>A0A1W0CI97_9NEIS</name>
<feature type="chain" id="PRO_5010719823" evidence="2">
    <location>
        <begin position="17"/>
        <end position="241"/>
    </location>
</feature>
<keyword evidence="1 2" id="KW-0732">Signal</keyword>
<evidence type="ECO:0000256" key="2">
    <source>
        <dbReference type="SAM" id="SignalP"/>
    </source>
</evidence>
<dbReference type="AlphaFoldDB" id="A0A1W0CI97"/>
<dbReference type="InterPro" id="IPR001638">
    <property type="entry name" value="Solute-binding_3/MltF_N"/>
</dbReference>